<evidence type="ECO:0000313" key="3">
    <source>
        <dbReference type="Proteomes" id="UP000295063"/>
    </source>
</evidence>
<reference evidence="2 3" key="1">
    <citation type="submission" date="2019-03" db="EMBL/GenBank/DDBJ databases">
        <title>Genomic Encyclopedia of Type Strains, Phase IV (KMG-IV): sequencing the most valuable type-strain genomes for metagenomic binning, comparative biology and taxonomic classification.</title>
        <authorList>
            <person name="Goeker M."/>
        </authorList>
    </citation>
    <scope>NUCLEOTIDE SEQUENCE [LARGE SCALE GENOMIC DNA]</scope>
    <source>
        <strain evidence="2 3">DSM 15969</strain>
    </source>
</reference>
<organism evidence="2 3">
    <name type="scientific">Anaerospora hongkongensis</name>
    <dbReference type="NCBI Taxonomy" id="244830"/>
    <lineage>
        <taxon>Bacteria</taxon>
        <taxon>Bacillati</taxon>
        <taxon>Bacillota</taxon>
        <taxon>Negativicutes</taxon>
        <taxon>Selenomonadales</taxon>
        <taxon>Sporomusaceae</taxon>
        <taxon>Anaerospora</taxon>
    </lineage>
</organism>
<dbReference type="RefSeq" id="WP_312338899.1">
    <property type="nucleotide sequence ID" value="NZ_DAMAKO010000010.1"/>
</dbReference>
<protein>
    <submittedName>
        <fullName evidence="2">Uncharacterized protein</fullName>
    </submittedName>
</protein>
<evidence type="ECO:0000313" key="2">
    <source>
        <dbReference type="EMBL" id="TCL35797.1"/>
    </source>
</evidence>
<name>A0A4R1PUS7_9FIRM</name>
<dbReference type="EMBL" id="SLUI01000010">
    <property type="protein sequence ID" value="TCL35797.1"/>
    <property type="molecule type" value="Genomic_DNA"/>
</dbReference>
<evidence type="ECO:0000256" key="1">
    <source>
        <dbReference type="SAM" id="MobiDB-lite"/>
    </source>
</evidence>
<dbReference type="AlphaFoldDB" id="A0A4R1PUS7"/>
<sequence length="119" mass="13864">MRLRWRRSKSKKLNRNGRDKPNALENVQKSEVKEAVPVKTIRGLKRLISDPNFNIQIMTVLLTMNSDNARMDRGLETMTTTVDKVRNITELINNSMRSLRTAAEAPRQIKQLFNNTNRR</sequence>
<feature type="compositionally biased region" description="Basic and acidic residues" evidence="1">
    <location>
        <begin position="16"/>
        <end position="28"/>
    </location>
</feature>
<keyword evidence="3" id="KW-1185">Reference proteome</keyword>
<proteinExistence type="predicted"/>
<dbReference type="Proteomes" id="UP000295063">
    <property type="component" value="Unassembled WGS sequence"/>
</dbReference>
<accession>A0A4R1PUS7</accession>
<feature type="compositionally biased region" description="Basic residues" evidence="1">
    <location>
        <begin position="1"/>
        <end position="15"/>
    </location>
</feature>
<gene>
    <name evidence="2" type="ORF">EV210_11040</name>
</gene>
<feature type="region of interest" description="Disordered" evidence="1">
    <location>
        <begin position="1"/>
        <end position="28"/>
    </location>
</feature>
<comment type="caution">
    <text evidence="2">The sequence shown here is derived from an EMBL/GenBank/DDBJ whole genome shotgun (WGS) entry which is preliminary data.</text>
</comment>